<evidence type="ECO:0000313" key="1">
    <source>
        <dbReference type="EMBL" id="OAY22071.1"/>
    </source>
</evidence>
<dbReference type="AntiFam" id="ANF00038">
    <property type="entry name" value="Overlaps SRP RNA, same strand"/>
</dbReference>
<accession>A0A199UBS1</accession>
<dbReference type="AlphaFoldDB" id="A0A199UBS1"/>
<protein>
    <submittedName>
        <fullName evidence="1">Uncharacterized protein</fullName>
    </submittedName>
</protein>
<dbReference type="EMBL" id="KV450527">
    <property type="protein sequence ID" value="OAY22071.1"/>
    <property type="molecule type" value="Genomic_DNA"/>
</dbReference>
<dbReference type="Gramene" id="Manes.07G063671.1.v8.1">
    <property type="protein sequence ID" value="Manes.07G063671.1.v8.1.CDS.1"/>
    <property type="gene ID" value="Manes.07G063671.v8.1"/>
</dbReference>
<sequence length="73" mass="8149">MVVGSGWLISGLPIPSLELSRRTWAKAWVSWLLKWRVQRKAGFTEQRLPPASGSGRITGRCYSGLQSLMDGLF</sequence>
<proteinExistence type="predicted"/>
<name>A0A199UBS1_MANES</name>
<organism evidence="1">
    <name type="scientific">Manihot esculenta</name>
    <name type="common">Cassava</name>
    <name type="synonym">Jatropha manihot</name>
    <dbReference type="NCBI Taxonomy" id="3983"/>
    <lineage>
        <taxon>Eukaryota</taxon>
        <taxon>Viridiplantae</taxon>
        <taxon>Streptophyta</taxon>
        <taxon>Embryophyta</taxon>
        <taxon>Tracheophyta</taxon>
        <taxon>Spermatophyta</taxon>
        <taxon>Magnoliopsida</taxon>
        <taxon>eudicotyledons</taxon>
        <taxon>Gunneridae</taxon>
        <taxon>Pentapetalae</taxon>
        <taxon>rosids</taxon>
        <taxon>fabids</taxon>
        <taxon>Malpighiales</taxon>
        <taxon>Euphorbiaceae</taxon>
        <taxon>Crotonoideae</taxon>
        <taxon>Manihoteae</taxon>
        <taxon>Manihot</taxon>
    </lineage>
</organism>
<gene>
    <name evidence="1" type="ORF">MANES_S032400</name>
</gene>
<reference evidence="1" key="1">
    <citation type="submission" date="2016-02" db="EMBL/GenBank/DDBJ databases">
        <title>WGS assembly of Manihot esculenta.</title>
        <authorList>
            <person name="Bredeson J.V."/>
            <person name="Prochnik S.E."/>
            <person name="Lyons J.B."/>
            <person name="Schmutz J."/>
            <person name="Grimwood J."/>
            <person name="Vrebalov J."/>
            <person name="Bart R.S."/>
            <person name="Amuge T."/>
            <person name="Ferguson M.E."/>
            <person name="Green R."/>
            <person name="Putnam N."/>
            <person name="Stites J."/>
            <person name="Rounsley S."/>
            <person name="Rokhsar D.S."/>
        </authorList>
    </citation>
    <scope>NUCLEOTIDE SEQUENCE [LARGE SCALE GENOMIC DNA]</scope>
    <source>
        <tissue evidence="1">Leaf</tissue>
    </source>
</reference>